<feature type="transmembrane region" description="Helical" evidence="1">
    <location>
        <begin position="56"/>
        <end position="79"/>
    </location>
</feature>
<sequence>MSTSTRKNVPPGGPRDGPGFRVSVLYVPHALHHPDPSRSQKRDYRFARFTSNDHSAVLWISSLLSMIYATLVLIVRLVYVKKRAHALDDVLITLAHIVGFAMWVSLFVSMKNGLGQSLEVVDVAHVTRLQESFFASRIILYVALALSKCSILIVIRNVFERKPIIAHTANGTMAVVAGWGLVGVLAASVGCSPGNIIPKVGEGYCIQSIPWLQAITAIDIVTELIILLSPILGFYDTLMPLKRRLAVILAFSTRLPNVAISINHLIAYSKFINDQQQAIDITSVINWQNILLSYSLMSATLPTLKGFTEGFNTAGVSLGYGRDGTTYGANSGTHGSHELQTISRIRTRPKLVTNEDGLTESQPYTTAIEQESNRMSTRAESASKDQVNCYHDEGASITSHDSQRIMIKQEWKVSYGQ</sequence>
<gene>
    <name evidence="3" type="ORF">FB567DRAFT_332148</name>
</gene>
<keyword evidence="1" id="KW-0472">Membrane</keyword>
<dbReference type="AlphaFoldDB" id="A0A8K0R7Y6"/>
<feature type="domain" description="Rhodopsin" evidence="2">
    <location>
        <begin position="80"/>
        <end position="306"/>
    </location>
</feature>
<feature type="transmembrane region" description="Helical" evidence="1">
    <location>
        <begin position="210"/>
        <end position="235"/>
    </location>
</feature>
<evidence type="ECO:0000313" key="4">
    <source>
        <dbReference type="Proteomes" id="UP000813461"/>
    </source>
</evidence>
<organism evidence="3 4">
    <name type="scientific">Paraphoma chrysanthemicola</name>
    <dbReference type="NCBI Taxonomy" id="798071"/>
    <lineage>
        <taxon>Eukaryota</taxon>
        <taxon>Fungi</taxon>
        <taxon>Dikarya</taxon>
        <taxon>Ascomycota</taxon>
        <taxon>Pezizomycotina</taxon>
        <taxon>Dothideomycetes</taxon>
        <taxon>Pleosporomycetidae</taxon>
        <taxon>Pleosporales</taxon>
        <taxon>Pleosporineae</taxon>
        <taxon>Phaeosphaeriaceae</taxon>
        <taxon>Paraphoma</taxon>
    </lineage>
</organism>
<dbReference type="EMBL" id="JAGMVJ010000008">
    <property type="protein sequence ID" value="KAH7088146.1"/>
    <property type="molecule type" value="Genomic_DNA"/>
</dbReference>
<proteinExistence type="predicted"/>
<evidence type="ECO:0000313" key="3">
    <source>
        <dbReference type="EMBL" id="KAH7088146.1"/>
    </source>
</evidence>
<accession>A0A8K0R7Y6</accession>
<feature type="transmembrane region" description="Helical" evidence="1">
    <location>
        <begin position="171"/>
        <end position="190"/>
    </location>
</feature>
<evidence type="ECO:0000259" key="2">
    <source>
        <dbReference type="Pfam" id="PF20684"/>
    </source>
</evidence>
<evidence type="ECO:0000256" key="1">
    <source>
        <dbReference type="SAM" id="Phobius"/>
    </source>
</evidence>
<reference evidence="3" key="1">
    <citation type="journal article" date="2021" name="Nat. Commun.">
        <title>Genetic determinants of endophytism in the Arabidopsis root mycobiome.</title>
        <authorList>
            <person name="Mesny F."/>
            <person name="Miyauchi S."/>
            <person name="Thiergart T."/>
            <person name="Pickel B."/>
            <person name="Atanasova L."/>
            <person name="Karlsson M."/>
            <person name="Huettel B."/>
            <person name="Barry K.W."/>
            <person name="Haridas S."/>
            <person name="Chen C."/>
            <person name="Bauer D."/>
            <person name="Andreopoulos W."/>
            <person name="Pangilinan J."/>
            <person name="LaButti K."/>
            <person name="Riley R."/>
            <person name="Lipzen A."/>
            <person name="Clum A."/>
            <person name="Drula E."/>
            <person name="Henrissat B."/>
            <person name="Kohler A."/>
            <person name="Grigoriev I.V."/>
            <person name="Martin F.M."/>
            <person name="Hacquard S."/>
        </authorList>
    </citation>
    <scope>NUCLEOTIDE SEQUENCE</scope>
    <source>
        <strain evidence="3">MPI-SDFR-AT-0120</strain>
    </source>
</reference>
<keyword evidence="1" id="KW-1133">Transmembrane helix</keyword>
<name>A0A8K0R7Y6_9PLEO</name>
<dbReference type="PANTHER" id="PTHR39614:SF2">
    <property type="entry name" value="INTEGRAL MEMBRANE PROTEIN"/>
    <property type="match status" value="1"/>
</dbReference>
<dbReference type="Pfam" id="PF20684">
    <property type="entry name" value="Fung_rhodopsin"/>
    <property type="match status" value="1"/>
</dbReference>
<feature type="transmembrane region" description="Helical" evidence="1">
    <location>
        <begin position="138"/>
        <end position="159"/>
    </location>
</feature>
<protein>
    <recommendedName>
        <fullName evidence="2">Rhodopsin domain-containing protein</fullName>
    </recommendedName>
</protein>
<comment type="caution">
    <text evidence="3">The sequence shown here is derived from an EMBL/GenBank/DDBJ whole genome shotgun (WGS) entry which is preliminary data.</text>
</comment>
<dbReference type="PANTHER" id="PTHR39614">
    <property type="entry name" value="INTEGRAL MEMBRANE PROTEIN"/>
    <property type="match status" value="1"/>
</dbReference>
<dbReference type="OrthoDB" id="3918601at2759"/>
<keyword evidence="4" id="KW-1185">Reference proteome</keyword>
<keyword evidence="1" id="KW-0812">Transmembrane</keyword>
<dbReference type="InterPro" id="IPR049326">
    <property type="entry name" value="Rhodopsin_dom_fungi"/>
</dbReference>
<feature type="transmembrane region" description="Helical" evidence="1">
    <location>
        <begin position="91"/>
        <end position="110"/>
    </location>
</feature>
<dbReference type="Proteomes" id="UP000813461">
    <property type="component" value="Unassembled WGS sequence"/>
</dbReference>